<organism evidence="1 2">
    <name type="scientific">Pelobates cultripes</name>
    <name type="common">Western spadefoot toad</name>
    <dbReference type="NCBI Taxonomy" id="61616"/>
    <lineage>
        <taxon>Eukaryota</taxon>
        <taxon>Metazoa</taxon>
        <taxon>Chordata</taxon>
        <taxon>Craniata</taxon>
        <taxon>Vertebrata</taxon>
        <taxon>Euteleostomi</taxon>
        <taxon>Amphibia</taxon>
        <taxon>Batrachia</taxon>
        <taxon>Anura</taxon>
        <taxon>Pelobatoidea</taxon>
        <taxon>Pelobatidae</taxon>
        <taxon>Pelobates</taxon>
    </lineage>
</organism>
<protein>
    <submittedName>
        <fullName evidence="1">Uncharacterized protein</fullName>
    </submittedName>
</protein>
<accession>A0AAD1SHY5</accession>
<name>A0AAD1SHY5_PELCU</name>
<dbReference type="Proteomes" id="UP001295444">
    <property type="component" value="Chromosome 06"/>
</dbReference>
<sequence>IIGISWEAPVVCIMREACGVWHPANIQDVEALEKGGIVPGSLLRTDKRWVVRCHTQRATWILEQDPTASFLPPPKPIPPSL</sequence>
<keyword evidence="2" id="KW-1185">Reference proteome</keyword>
<dbReference type="EMBL" id="OW240917">
    <property type="protein sequence ID" value="CAH2301968.1"/>
    <property type="molecule type" value="Genomic_DNA"/>
</dbReference>
<proteinExistence type="predicted"/>
<gene>
    <name evidence="1" type="ORF">PECUL_23A051676</name>
</gene>
<evidence type="ECO:0000313" key="2">
    <source>
        <dbReference type="Proteomes" id="UP001295444"/>
    </source>
</evidence>
<reference evidence="1" key="1">
    <citation type="submission" date="2022-03" db="EMBL/GenBank/DDBJ databases">
        <authorList>
            <person name="Alioto T."/>
            <person name="Alioto T."/>
            <person name="Gomez Garrido J."/>
        </authorList>
    </citation>
    <scope>NUCLEOTIDE SEQUENCE</scope>
</reference>
<dbReference type="AlphaFoldDB" id="A0AAD1SHY5"/>
<evidence type="ECO:0000313" key="1">
    <source>
        <dbReference type="EMBL" id="CAH2301968.1"/>
    </source>
</evidence>
<feature type="non-terminal residue" evidence="1">
    <location>
        <position position="1"/>
    </location>
</feature>